<dbReference type="GO" id="GO:0033942">
    <property type="term" value="F:4-alpha-D-(1-&gt;4)-alpha-D-glucanotrehalose trehalohydrolase activity"/>
    <property type="evidence" value="ECO:0007669"/>
    <property type="project" value="UniProtKB-EC"/>
</dbReference>
<evidence type="ECO:0000256" key="6">
    <source>
        <dbReference type="ARBA" id="ARBA00022490"/>
    </source>
</evidence>
<dbReference type="Proteomes" id="UP000198723">
    <property type="component" value="Unassembled WGS sequence"/>
</dbReference>
<dbReference type="RefSeq" id="WP_092752973.1">
    <property type="nucleotide sequence ID" value="NZ_FMAJ01000011.1"/>
</dbReference>
<evidence type="ECO:0000256" key="1">
    <source>
        <dbReference type="ARBA" id="ARBA00004496"/>
    </source>
</evidence>
<dbReference type="Gene3D" id="2.60.40.10">
    <property type="entry name" value="Immunoglobulins"/>
    <property type="match status" value="1"/>
</dbReference>
<evidence type="ECO:0000256" key="2">
    <source>
        <dbReference type="ARBA" id="ARBA00005199"/>
    </source>
</evidence>
<accession>A0A1C3Y7X9</accession>
<dbReference type="GO" id="GO:0005992">
    <property type="term" value="P:trehalose biosynthetic process"/>
    <property type="evidence" value="ECO:0007669"/>
    <property type="project" value="UniProtKB-UniRule"/>
</dbReference>
<keyword evidence="8" id="KW-0119">Carbohydrate metabolism</keyword>
<sequence length="662" mass="74385">MRDSPSSEKSKPLPPRSSRRLPIGAEVDPGGVSFRIWAPARKRCFLLIAENSEYEMTPEEEGYFTCYLPGHAAGTEYHFHFGDAGDLLADPASRFQPTGPSGPSVVVDPALYQWNDPDWQGMQPFGAVLYEMHVGTFTKEGTFAAAREKLANLREIGINCLEIMPINEFEGQFGWGYDGTLLFAPTHLYGTPDDVRAFVDEAHRMGIGVILDVVYNHFGHGERFNEFTPDYFTERYSNEWGKAINFDGPNSHGVREYVAKNAAYWIDEFHFDGLRIDATQALFDKSQEHIVTLIAREARAAAGERQIYLVSENEPQQAEMVRPAEMGGHGLDALWNDDFHRSATVALTGRNEAYYHDHRGTAQEFVSAAKYGCLFQGQRYDWQDRPRGTAGLDLKPWNFVHFLQNHDQIANSGTGARIGRITSPARLRALTALELLGPQTPMLFQGQEFGSCSPFHYFADHDGEIADIVRQGRRSFISQFPNLRDEGLLGHMADPCARATFDEVKLDWSEWERNAAVVQLHRDLLDLRRKDKAFSRQACASDGQMDGSILSSTAFLLRFFAEEPSDERLLLINFGNDLVIDSLPDPLFAPPGAHQWHLLWSSEDASYGGSGRRPYDFQKRWVLNGEIALVLASAKHQNQRNAPAVAMEEWQAGILRTGDPDT</sequence>
<dbReference type="CDD" id="cd11325">
    <property type="entry name" value="AmyAc_GTHase"/>
    <property type="match status" value="1"/>
</dbReference>
<dbReference type="InterPro" id="IPR012768">
    <property type="entry name" value="Trehalose_TreZ"/>
</dbReference>
<dbReference type="InterPro" id="IPR037439">
    <property type="entry name" value="Branching_enzy"/>
</dbReference>
<dbReference type="NCBIfam" id="TIGR02402">
    <property type="entry name" value="trehalose_TreZ"/>
    <property type="match status" value="1"/>
</dbReference>
<comment type="pathway">
    <text evidence="2">Glycan biosynthesis; trehalose biosynthesis.</text>
</comment>
<protein>
    <recommendedName>
        <fullName evidence="5 11">Malto-oligosyltrehalose trehalohydrolase</fullName>
        <ecNumber evidence="4 11">3.2.1.141</ecNumber>
    </recommendedName>
</protein>
<dbReference type="Pfam" id="PF02922">
    <property type="entry name" value="CBM_48"/>
    <property type="match status" value="1"/>
</dbReference>
<reference evidence="14 15" key="1">
    <citation type="submission" date="2016-08" db="EMBL/GenBank/DDBJ databases">
        <authorList>
            <person name="Seilhamer J.J."/>
        </authorList>
    </citation>
    <scope>NUCLEOTIDE SEQUENCE [LARGE SCALE GENOMIC DNA]</scope>
    <source>
        <strain evidence="14 15">HBR26</strain>
    </source>
</reference>
<keyword evidence="6" id="KW-0963">Cytoplasm</keyword>
<dbReference type="InterPro" id="IPR014756">
    <property type="entry name" value="Ig_E-set"/>
</dbReference>
<dbReference type="InterPro" id="IPR004193">
    <property type="entry name" value="Glyco_hydro_13_N"/>
</dbReference>
<evidence type="ECO:0000256" key="4">
    <source>
        <dbReference type="ARBA" id="ARBA00012268"/>
    </source>
</evidence>
<evidence type="ECO:0000256" key="3">
    <source>
        <dbReference type="ARBA" id="ARBA00008061"/>
    </source>
</evidence>
<evidence type="ECO:0000256" key="9">
    <source>
        <dbReference type="ARBA" id="ARBA00023295"/>
    </source>
</evidence>
<dbReference type="CDD" id="cd02853">
    <property type="entry name" value="E_set_MTHase_like_N"/>
    <property type="match status" value="1"/>
</dbReference>
<dbReference type="Gene3D" id="3.20.20.80">
    <property type="entry name" value="Glycosidases"/>
    <property type="match status" value="1"/>
</dbReference>
<name>A0A1C3Y7X9_9HYPH</name>
<proteinExistence type="inferred from homology"/>
<dbReference type="GO" id="GO:0003844">
    <property type="term" value="F:1,4-alpha-glucan branching enzyme activity"/>
    <property type="evidence" value="ECO:0007669"/>
    <property type="project" value="InterPro"/>
</dbReference>
<evidence type="ECO:0000256" key="7">
    <source>
        <dbReference type="ARBA" id="ARBA00022801"/>
    </source>
</evidence>
<dbReference type="Pfam" id="PF00128">
    <property type="entry name" value="Alpha-amylase"/>
    <property type="match status" value="1"/>
</dbReference>
<dbReference type="SUPFAM" id="SSF51445">
    <property type="entry name" value="(Trans)glycosidases"/>
    <property type="match status" value="1"/>
</dbReference>
<dbReference type="InterPro" id="IPR013783">
    <property type="entry name" value="Ig-like_fold"/>
</dbReference>
<dbReference type="SMART" id="SM00642">
    <property type="entry name" value="Aamy"/>
    <property type="match status" value="1"/>
</dbReference>
<dbReference type="InterPro" id="IPR044901">
    <property type="entry name" value="Trehalose_TreZ_E-set_sf"/>
</dbReference>
<evidence type="ECO:0000256" key="11">
    <source>
        <dbReference type="NCBIfam" id="TIGR02402"/>
    </source>
</evidence>
<comment type="catalytic activity">
    <reaction evidence="10">
        <text>hydrolysis of (1-&gt;4)-alpha-D-glucosidic linkage in 4-alpha-D-[(1-&gt;4)-alpha-D-glucanosyl]n trehalose to yield trehalose and (1-&gt;4)-alpha-D-glucan.</text>
        <dbReference type="EC" id="3.2.1.141"/>
    </reaction>
</comment>
<organism evidence="14 15">
    <name type="scientific">Rhizobium aethiopicum</name>
    <dbReference type="NCBI Taxonomy" id="1138170"/>
    <lineage>
        <taxon>Bacteria</taxon>
        <taxon>Pseudomonadati</taxon>
        <taxon>Pseudomonadota</taxon>
        <taxon>Alphaproteobacteria</taxon>
        <taxon>Hyphomicrobiales</taxon>
        <taxon>Rhizobiaceae</taxon>
        <taxon>Rhizobium/Agrobacterium group</taxon>
        <taxon>Rhizobium</taxon>
    </lineage>
</organism>
<dbReference type="PIRSF" id="PIRSF000463">
    <property type="entry name" value="GlgB"/>
    <property type="match status" value="1"/>
</dbReference>
<gene>
    <name evidence="14" type="ORF">GA0061105_111161</name>
</gene>
<keyword evidence="9" id="KW-0326">Glycosidase</keyword>
<dbReference type="Pfam" id="PF11941">
    <property type="entry name" value="DUF3459"/>
    <property type="match status" value="1"/>
</dbReference>
<keyword evidence="7 14" id="KW-0378">Hydrolase</keyword>
<evidence type="ECO:0000256" key="10">
    <source>
        <dbReference type="ARBA" id="ARBA00034013"/>
    </source>
</evidence>
<dbReference type="InterPro" id="IPR006047">
    <property type="entry name" value="GH13_cat_dom"/>
</dbReference>
<feature type="domain" description="Glycosyl hydrolase family 13 catalytic" evidence="13">
    <location>
        <begin position="131"/>
        <end position="477"/>
    </location>
</feature>
<dbReference type="InterPro" id="IPR022567">
    <property type="entry name" value="DUF3459"/>
</dbReference>
<evidence type="ECO:0000259" key="13">
    <source>
        <dbReference type="SMART" id="SM00642"/>
    </source>
</evidence>
<evidence type="ECO:0000256" key="8">
    <source>
        <dbReference type="ARBA" id="ARBA00023277"/>
    </source>
</evidence>
<dbReference type="AlphaFoldDB" id="A0A1C3Y7X9"/>
<feature type="region of interest" description="Disordered" evidence="12">
    <location>
        <begin position="1"/>
        <end position="24"/>
    </location>
</feature>
<evidence type="ECO:0000256" key="12">
    <source>
        <dbReference type="SAM" id="MobiDB-lite"/>
    </source>
</evidence>
<evidence type="ECO:0000313" key="14">
    <source>
        <dbReference type="EMBL" id="SCB60590.1"/>
    </source>
</evidence>
<dbReference type="Gene3D" id="1.10.10.760">
    <property type="entry name" value="E-set domains of sugar-utilizing enzymes"/>
    <property type="match status" value="1"/>
</dbReference>
<dbReference type="STRING" id="1138170.GA0061105_111161"/>
<dbReference type="PANTHER" id="PTHR43651">
    <property type="entry name" value="1,4-ALPHA-GLUCAN-BRANCHING ENZYME"/>
    <property type="match status" value="1"/>
</dbReference>
<dbReference type="EC" id="3.2.1.141" evidence="4 11"/>
<dbReference type="SUPFAM" id="SSF81296">
    <property type="entry name" value="E set domains"/>
    <property type="match status" value="1"/>
</dbReference>
<comment type="subcellular location">
    <subcellularLocation>
        <location evidence="1">Cytoplasm</location>
    </subcellularLocation>
</comment>
<evidence type="ECO:0000313" key="15">
    <source>
        <dbReference type="Proteomes" id="UP000198723"/>
    </source>
</evidence>
<comment type="similarity">
    <text evidence="3">Belongs to the glycosyl hydrolase 13 family.</text>
</comment>
<dbReference type="GO" id="GO:0005737">
    <property type="term" value="C:cytoplasm"/>
    <property type="evidence" value="ECO:0007669"/>
    <property type="project" value="UniProtKB-SubCell"/>
</dbReference>
<dbReference type="EMBL" id="FMAJ01000011">
    <property type="protein sequence ID" value="SCB60590.1"/>
    <property type="molecule type" value="Genomic_DNA"/>
</dbReference>
<dbReference type="InterPro" id="IPR017853">
    <property type="entry name" value="GH"/>
</dbReference>
<dbReference type="GO" id="GO:0005978">
    <property type="term" value="P:glycogen biosynthetic process"/>
    <property type="evidence" value="ECO:0007669"/>
    <property type="project" value="InterPro"/>
</dbReference>
<dbReference type="PANTHER" id="PTHR43651:SF11">
    <property type="entry name" value="MALTO-OLIGOSYLTREHALOSE TREHALOHYDROLASE"/>
    <property type="match status" value="1"/>
</dbReference>
<feature type="compositionally biased region" description="Basic and acidic residues" evidence="12">
    <location>
        <begin position="1"/>
        <end position="11"/>
    </location>
</feature>
<evidence type="ECO:0000256" key="5">
    <source>
        <dbReference type="ARBA" id="ARBA00015938"/>
    </source>
</evidence>
<dbReference type="UniPathway" id="UPA00299"/>